<dbReference type="OrthoDB" id="3681559at2"/>
<dbReference type="Gene3D" id="3.10.450.50">
    <property type="match status" value="2"/>
</dbReference>
<dbReference type="CDD" id="cd00531">
    <property type="entry name" value="NTF2_like"/>
    <property type="match status" value="1"/>
</dbReference>
<dbReference type="AlphaFoldDB" id="A0A1H8YCI9"/>
<dbReference type="Pfam" id="PF12680">
    <property type="entry name" value="SnoaL_2"/>
    <property type="match status" value="2"/>
</dbReference>
<evidence type="ECO:0000259" key="1">
    <source>
        <dbReference type="Pfam" id="PF12680"/>
    </source>
</evidence>
<protein>
    <submittedName>
        <fullName evidence="2">Ketosteroid isomerase-related protein</fullName>
    </submittedName>
</protein>
<reference evidence="2 3" key="1">
    <citation type="submission" date="2016-10" db="EMBL/GenBank/DDBJ databases">
        <authorList>
            <person name="de Groot N.N."/>
        </authorList>
    </citation>
    <scope>NUCLEOTIDE SEQUENCE [LARGE SCALE GENOMIC DNA]</scope>
    <source>
        <strain evidence="2 3">DSM 44993</strain>
    </source>
</reference>
<dbReference type="InterPro" id="IPR037401">
    <property type="entry name" value="SnoaL-like"/>
</dbReference>
<accession>A0A1H8YCI9</accession>
<dbReference type="RefSeq" id="WP_091621829.1">
    <property type="nucleotide sequence ID" value="NZ_FOEF01000013.1"/>
</dbReference>
<feature type="domain" description="SnoaL-like" evidence="1">
    <location>
        <begin position="135"/>
        <end position="240"/>
    </location>
</feature>
<dbReference type="InterPro" id="IPR032710">
    <property type="entry name" value="NTF2-like_dom_sf"/>
</dbReference>
<evidence type="ECO:0000313" key="2">
    <source>
        <dbReference type="EMBL" id="SEP49879.1"/>
    </source>
</evidence>
<keyword evidence="2" id="KW-0413">Isomerase</keyword>
<proteinExistence type="predicted"/>
<dbReference type="Proteomes" id="UP000198582">
    <property type="component" value="Unassembled WGS sequence"/>
</dbReference>
<keyword evidence="3" id="KW-1185">Reference proteome</keyword>
<gene>
    <name evidence="2" type="ORF">SAMN04489732_113249</name>
</gene>
<feature type="domain" description="SnoaL-like" evidence="1">
    <location>
        <begin position="15"/>
        <end position="113"/>
    </location>
</feature>
<sequence>MTRTVSEISQLVAQGMSALDVTPMADVFAADAVYELPFLGHRVEGRDAILAALAAGGDRARALGLAKVQVTTRDSADGFVVELVAEGRNPHTGEDYRFPSSVGLLTVQDGEVTVYRDFPNTDAAKTMIGAKTVFQRFLDASVENRWDDLADLYAEDVVIELPFTPAGVPRLTSGREELRERFRAAGQVRRMTKADNVVVHETADPEVLVTEFDLHGEFDGEPFTSTYAMVLTVRDGKIVYSRDYSDTAAAAERIARFTASRTATPEG</sequence>
<name>A0A1H8YCI9_9PSEU</name>
<organism evidence="2 3">
    <name type="scientific">Amycolatopsis saalfeldensis</name>
    <dbReference type="NCBI Taxonomy" id="394193"/>
    <lineage>
        <taxon>Bacteria</taxon>
        <taxon>Bacillati</taxon>
        <taxon>Actinomycetota</taxon>
        <taxon>Actinomycetes</taxon>
        <taxon>Pseudonocardiales</taxon>
        <taxon>Pseudonocardiaceae</taxon>
        <taxon>Amycolatopsis</taxon>
    </lineage>
</organism>
<dbReference type="GO" id="GO:0016853">
    <property type="term" value="F:isomerase activity"/>
    <property type="evidence" value="ECO:0007669"/>
    <property type="project" value="UniProtKB-KW"/>
</dbReference>
<dbReference type="SUPFAM" id="SSF54427">
    <property type="entry name" value="NTF2-like"/>
    <property type="match status" value="2"/>
</dbReference>
<dbReference type="STRING" id="394193.SAMN04489732_113249"/>
<evidence type="ECO:0000313" key="3">
    <source>
        <dbReference type="Proteomes" id="UP000198582"/>
    </source>
</evidence>
<dbReference type="EMBL" id="FOEF01000013">
    <property type="protein sequence ID" value="SEP49879.1"/>
    <property type="molecule type" value="Genomic_DNA"/>
</dbReference>